<name>A0A8X6R4Y4_NEPPI</name>
<keyword evidence="2" id="KW-1185">Reference proteome</keyword>
<sequence length="68" mass="7652">MRKELRLFSEHQFGEGSVMDCNAFSSEPPMGYLNKPVHLSSIFRAPQLPGVGDETFSMTLSDSRPEFN</sequence>
<accession>A0A8X6R4Y4</accession>
<organism evidence="1 2">
    <name type="scientific">Nephila pilipes</name>
    <name type="common">Giant wood spider</name>
    <name type="synonym">Nephila maculata</name>
    <dbReference type="NCBI Taxonomy" id="299642"/>
    <lineage>
        <taxon>Eukaryota</taxon>
        <taxon>Metazoa</taxon>
        <taxon>Ecdysozoa</taxon>
        <taxon>Arthropoda</taxon>
        <taxon>Chelicerata</taxon>
        <taxon>Arachnida</taxon>
        <taxon>Araneae</taxon>
        <taxon>Araneomorphae</taxon>
        <taxon>Entelegynae</taxon>
        <taxon>Araneoidea</taxon>
        <taxon>Nephilidae</taxon>
        <taxon>Nephila</taxon>
    </lineage>
</organism>
<comment type="caution">
    <text evidence="1">The sequence shown here is derived from an EMBL/GenBank/DDBJ whole genome shotgun (WGS) entry which is preliminary data.</text>
</comment>
<protein>
    <submittedName>
        <fullName evidence="1">Uncharacterized protein</fullName>
    </submittedName>
</protein>
<evidence type="ECO:0000313" key="2">
    <source>
        <dbReference type="Proteomes" id="UP000887013"/>
    </source>
</evidence>
<dbReference type="AlphaFoldDB" id="A0A8X6R4Y4"/>
<dbReference type="Proteomes" id="UP000887013">
    <property type="component" value="Unassembled WGS sequence"/>
</dbReference>
<dbReference type="EMBL" id="BMAW01040455">
    <property type="protein sequence ID" value="GFU59749.1"/>
    <property type="molecule type" value="Genomic_DNA"/>
</dbReference>
<proteinExistence type="predicted"/>
<reference evidence="1" key="1">
    <citation type="submission" date="2020-08" db="EMBL/GenBank/DDBJ databases">
        <title>Multicomponent nature underlies the extraordinary mechanical properties of spider dragline silk.</title>
        <authorList>
            <person name="Kono N."/>
            <person name="Nakamura H."/>
            <person name="Mori M."/>
            <person name="Yoshida Y."/>
            <person name="Ohtoshi R."/>
            <person name="Malay A.D."/>
            <person name="Moran D.A.P."/>
            <person name="Tomita M."/>
            <person name="Numata K."/>
            <person name="Arakawa K."/>
        </authorList>
    </citation>
    <scope>NUCLEOTIDE SEQUENCE</scope>
</reference>
<gene>
    <name evidence="1" type="ORF">NPIL_401791</name>
</gene>
<evidence type="ECO:0000313" key="1">
    <source>
        <dbReference type="EMBL" id="GFU59749.1"/>
    </source>
</evidence>